<reference evidence="1" key="1">
    <citation type="submission" date="2023-10" db="EMBL/GenBank/DDBJ databases">
        <authorList>
            <person name="Chen Y."/>
            <person name="Shah S."/>
            <person name="Dougan E. K."/>
            <person name="Thang M."/>
            <person name="Chan C."/>
        </authorList>
    </citation>
    <scope>NUCLEOTIDE SEQUENCE [LARGE SCALE GENOMIC DNA]</scope>
</reference>
<accession>A0ABN9QPE6</accession>
<keyword evidence="2" id="KW-1185">Reference proteome</keyword>
<sequence>MHAALSSSRHCRLNFSSTTRCSVGRCSCFGVCLSVFMERLRQSQFLRPSFLFNCTQCAPDVWVDNVSTSRDVDDTSVFGLRGIVDVDFVLSVFEQRHPVY</sequence>
<protein>
    <submittedName>
        <fullName evidence="1">Uncharacterized protein</fullName>
    </submittedName>
</protein>
<evidence type="ECO:0000313" key="2">
    <source>
        <dbReference type="Proteomes" id="UP001189429"/>
    </source>
</evidence>
<comment type="caution">
    <text evidence="1">The sequence shown here is derived from an EMBL/GenBank/DDBJ whole genome shotgun (WGS) entry which is preliminary data.</text>
</comment>
<name>A0ABN9QPE6_9DINO</name>
<dbReference type="Proteomes" id="UP001189429">
    <property type="component" value="Unassembled WGS sequence"/>
</dbReference>
<proteinExistence type="predicted"/>
<dbReference type="EMBL" id="CAUYUJ010003459">
    <property type="protein sequence ID" value="CAK0805445.1"/>
    <property type="molecule type" value="Genomic_DNA"/>
</dbReference>
<gene>
    <name evidence="1" type="ORF">PCOR1329_LOCUS11949</name>
</gene>
<organism evidence="1 2">
    <name type="scientific">Prorocentrum cordatum</name>
    <dbReference type="NCBI Taxonomy" id="2364126"/>
    <lineage>
        <taxon>Eukaryota</taxon>
        <taxon>Sar</taxon>
        <taxon>Alveolata</taxon>
        <taxon>Dinophyceae</taxon>
        <taxon>Prorocentrales</taxon>
        <taxon>Prorocentraceae</taxon>
        <taxon>Prorocentrum</taxon>
    </lineage>
</organism>
<evidence type="ECO:0000313" key="1">
    <source>
        <dbReference type="EMBL" id="CAK0805445.1"/>
    </source>
</evidence>